<keyword evidence="2" id="KW-1003">Cell membrane</keyword>
<name>A0A3G8ZNC4_9ACTN</name>
<feature type="transmembrane region" description="Helical" evidence="7">
    <location>
        <begin position="45"/>
        <end position="72"/>
    </location>
</feature>
<dbReference type="GO" id="GO:0005886">
    <property type="term" value="C:plasma membrane"/>
    <property type="evidence" value="ECO:0007669"/>
    <property type="project" value="UniProtKB-SubCell"/>
</dbReference>
<dbReference type="EMBL" id="CP034170">
    <property type="protein sequence ID" value="AZI58638.1"/>
    <property type="molecule type" value="Genomic_DNA"/>
</dbReference>
<evidence type="ECO:0000256" key="1">
    <source>
        <dbReference type="ARBA" id="ARBA00004162"/>
    </source>
</evidence>
<feature type="transmembrane region" description="Helical" evidence="7">
    <location>
        <begin position="312"/>
        <end position="330"/>
    </location>
</feature>
<organism evidence="9 10">
    <name type="scientific">Nakamurella antarctica</name>
    <dbReference type="NCBI Taxonomy" id="1902245"/>
    <lineage>
        <taxon>Bacteria</taxon>
        <taxon>Bacillati</taxon>
        <taxon>Actinomycetota</taxon>
        <taxon>Actinomycetes</taxon>
        <taxon>Nakamurellales</taxon>
        <taxon>Nakamurellaceae</taxon>
        <taxon>Nakamurella</taxon>
    </lineage>
</organism>
<keyword evidence="3 7" id="KW-0812">Transmembrane</keyword>
<feature type="transmembrane region" description="Helical" evidence="7">
    <location>
        <begin position="342"/>
        <end position="363"/>
    </location>
</feature>
<comment type="subcellular location">
    <subcellularLocation>
        <location evidence="1">Cell membrane</location>
        <topology evidence="1">Single-pass membrane protein</topology>
    </subcellularLocation>
</comment>
<feature type="domain" description="Phage shock protein PspC N-terminal" evidence="8">
    <location>
        <begin position="18"/>
        <end position="72"/>
    </location>
</feature>
<evidence type="ECO:0000256" key="4">
    <source>
        <dbReference type="ARBA" id="ARBA00022989"/>
    </source>
</evidence>
<feature type="transmembrane region" description="Helical" evidence="7">
    <location>
        <begin position="117"/>
        <end position="133"/>
    </location>
</feature>
<reference evidence="9 10" key="2">
    <citation type="submission" date="2018-12" db="EMBL/GenBank/DDBJ databases">
        <title>Nakamurella antarcticus sp. nov., isolated from Antarctica South Shetland Islands soil.</title>
        <authorList>
            <person name="Peng F."/>
        </authorList>
    </citation>
    <scope>NUCLEOTIDE SEQUENCE [LARGE SCALE GENOMIC DNA]</scope>
    <source>
        <strain evidence="9 10">S14-144</strain>
    </source>
</reference>
<evidence type="ECO:0000256" key="7">
    <source>
        <dbReference type="SAM" id="Phobius"/>
    </source>
</evidence>
<evidence type="ECO:0000256" key="5">
    <source>
        <dbReference type="ARBA" id="ARBA00023136"/>
    </source>
</evidence>
<dbReference type="PANTHER" id="PTHR33885:SF3">
    <property type="entry name" value="PHAGE SHOCK PROTEIN C"/>
    <property type="match status" value="1"/>
</dbReference>
<dbReference type="RefSeq" id="WP_124799547.1">
    <property type="nucleotide sequence ID" value="NZ_CP034170.1"/>
</dbReference>
<evidence type="ECO:0000256" key="3">
    <source>
        <dbReference type="ARBA" id="ARBA00022692"/>
    </source>
</evidence>
<dbReference type="PANTHER" id="PTHR33885">
    <property type="entry name" value="PHAGE SHOCK PROTEIN C"/>
    <property type="match status" value="1"/>
</dbReference>
<dbReference type="InterPro" id="IPR007168">
    <property type="entry name" value="Phageshock_PspC_N"/>
</dbReference>
<evidence type="ECO:0000259" key="8">
    <source>
        <dbReference type="Pfam" id="PF04024"/>
    </source>
</evidence>
<evidence type="ECO:0000256" key="2">
    <source>
        <dbReference type="ARBA" id="ARBA00022475"/>
    </source>
</evidence>
<dbReference type="InterPro" id="IPR052027">
    <property type="entry name" value="PspC"/>
</dbReference>
<keyword evidence="10" id="KW-1185">Reference proteome</keyword>
<keyword evidence="5 7" id="KW-0472">Membrane</keyword>
<dbReference type="KEGG" id="nak:EH165_11340"/>
<protein>
    <submittedName>
        <fullName evidence="9">PspC domain-containing protein</fullName>
    </submittedName>
</protein>
<evidence type="ECO:0000256" key="6">
    <source>
        <dbReference type="SAM" id="MobiDB-lite"/>
    </source>
</evidence>
<reference evidence="9 10" key="1">
    <citation type="submission" date="2018-11" db="EMBL/GenBank/DDBJ databases">
        <authorList>
            <person name="Da X."/>
        </authorList>
    </citation>
    <scope>NUCLEOTIDE SEQUENCE [LARGE SCALE GENOMIC DNA]</scope>
    <source>
        <strain evidence="9 10">S14-144</strain>
    </source>
</reference>
<sequence>MNETQNGTNQGGSDWWSRRPRRSREDRKVAGVAGGVGRYLGVDPVLLRVAFVVLTIFGGFGLFAYAAGWLLLAADGDEVCAAEALVGRGKSSVSTGFALVLGFVCLTSIASAFSWGLPFWPVVITAGVVLYVARKRGSGPFRPGSDWQQRMQFGGQQFGGQQFGGQQFGEQPQDGRTPHSSGVYGEAPASPFDAPSLWDQPATPSENPTPVSMTKTAQPGVSQVAAPPTPPAWDPLGAAPFAWDLPDIDVGPYGSTQYSPDHFGVTGASSTAVATRNRNYVITRLTLGFALLTGAVGALGVLGGWISWPWAVVSAAMLAVVALGLFVASLRGRAPSLIGPGIFLSVLTLALSVSGISGTAGFGNQLWVISQSSQLQPEYRINAGEGVLDLSGISLTAGESVTTSLKVSAGSGSVTLPAGVNLNVQCRTDAGDMDCLGEMRDGLRNAYTFTDLKPTYTGTINLTVQVNAGELKVSRG</sequence>
<keyword evidence="4 7" id="KW-1133">Transmembrane helix</keyword>
<evidence type="ECO:0000313" key="10">
    <source>
        <dbReference type="Proteomes" id="UP000268084"/>
    </source>
</evidence>
<feature type="compositionally biased region" description="Polar residues" evidence="6">
    <location>
        <begin position="1"/>
        <end position="12"/>
    </location>
</feature>
<gene>
    <name evidence="9" type="ORF">EH165_11340</name>
</gene>
<dbReference type="AlphaFoldDB" id="A0A3G8ZNC4"/>
<feature type="compositionally biased region" description="Polar residues" evidence="6">
    <location>
        <begin position="202"/>
        <end position="215"/>
    </location>
</feature>
<feature type="region of interest" description="Disordered" evidence="6">
    <location>
        <begin position="159"/>
        <end position="215"/>
    </location>
</feature>
<accession>A0A3G8ZNC4</accession>
<proteinExistence type="predicted"/>
<feature type="region of interest" description="Disordered" evidence="6">
    <location>
        <begin position="1"/>
        <end position="21"/>
    </location>
</feature>
<evidence type="ECO:0000313" key="9">
    <source>
        <dbReference type="EMBL" id="AZI58638.1"/>
    </source>
</evidence>
<dbReference type="OrthoDB" id="3208990at2"/>
<feature type="transmembrane region" description="Helical" evidence="7">
    <location>
        <begin position="285"/>
        <end position="306"/>
    </location>
</feature>
<dbReference type="Pfam" id="PF04024">
    <property type="entry name" value="PspC"/>
    <property type="match status" value="1"/>
</dbReference>
<dbReference type="Proteomes" id="UP000268084">
    <property type="component" value="Chromosome"/>
</dbReference>